<comment type="caution">
    <text evidence="2">The sequence shown here is derived from an EMBL/GenBank/DDBJ whole genome shotgun (WGS) entry which is preliminary data.</text>
</comment>
<evidence type="ECO:0000313" key="2">
    <source>
        <dbReference type="EMBL" id="RDY06387.1"/>
    </source>
</evidence>
<feature type="compositionally biased region" description="Basic residues" evidence="1">
    <location>
        <begin position="62"/>
        <end position="74"/>
    </location>
</feature>
<dbReference type="AlphaFoldDB" id="A0A371HUF2"/>
<gene>
    <name evidence="2" type="ORF">CR513_09647</name>
</gene>
<name>A0A371HUF2_MUCPR</name>
<protein>
    <submittedName>
        <fullName evidence="2">Uncharacterized protein</fullName>
    </submittedName>
</protein>
<feature type="region of interest" description="Disordered" evidence="1">
    <location>
        <begin position="62"/>
        <end position="81"/>
    </location>
</feature>
<keyword evidence="3" id="KW-1185">Reference proteome</keyword>
<reference evidence="2" key="1">
    <citation type="submission" date="2018-05" db="EMBL/GenBank/DDBJ databases">
        <title>Draft genome of Mucuna pruriens seed.</title>
        <authorList>
            <person name="Nnadi N.E."/>
            <person name="Vos R."/>
            <person name="Hasami M.H."/>
            <person name="Devisetty U.K."/>
            <person name="Aguiy J.C."/>
        </authorList>
    </citation>
    <scope>NUCLEOTIDE SEQUENCE [LARGE SCALE GENOMIC DNA]</scope>
    <source>
        <strain evidence="2">JCA_2017</strain>
    </source>
</reference>
<accession>A0A371HUF2</accession>
<proteinExistence type="predicted"/>
<dbReference type="Proteomes" id="UP000257109">
    <property type="component" value="Unassembled WGS sequence"/>
</dbReference>
<evidence type="ECO:0000256" key="1">
    <source>
        <dbReference type="SAM" id="MobiDB-lite"/>
    </source>
</evidence>
<evidence type="ECO:0000313" key="3">
    <source>
        <dbReference type="Proteomes" id="UP000257109"/>
    </source>
</evidence>
<organism evidence="2 3">
    <name type="scientific">Mucuna pruriens</name>
    <name type="common">Velvet bean</name>
    <name type="synonym">Dolichos pruriens</name>
    <dbReference type="NCBI Taxonomy" id="157652"/>
    <lineage>
        <taxon>Eukaryota</taxon>
        <taxon>Viridiplantae</taxon>
        <taxon>Streptophyta</taxon>
        <taxon>Embryophyta</taxon>
        <taxon>Tracheophyta</taxon>
        <taxon>Spermatophyta</taxon>
        <taxon>Magnoliopsida</taxon>
        <taxon>eudicotyledons</taxon>
        <taxon>Gunneridae</taxon>
        <taxon>Pentapetalae</taxon>
        <taxon>rosids</taxon>
        <taxon>fabids</taxon>
        <taxon>Fabales</taxon>
        <taxon>Fabaceae</taxon>
        <taxon>Papilionoideae</taxon>
        <taxon>50 kb inversion clade</taxon>
        <taxon>NPAAA clade</taxon>
        <taxon>indigoferoid/millettioid clade</taxon>
        <taxon>Phaseoleae</taxon>
        <taxon>Mucuna</taxon>
    </lineage>
</organism>
<dbReference type="EMBL" id="QJKJ01001698">
    <property type="protein sequence ID" value="RDY06387.1"/>
    <property type="molecule type" value="Genomic_DNA"/>
</dbReference>
<sequence>MSMIELRLLVLIVLYVVAQLELFMVYLCTCELASDQEKNDLRFELSLHHDINALLKRVRTKGVPKGLGSKRNKSTKHDPLY</sequence>
<feature type="non-terminal residue" evidence="2">
    <location>
        <position position="1"/>
    </location>
</feature>